<keyword evidence="11" id="KW-1185">Reference proteome</keyword>
<feature type="compositionally biased region" description="Basic residues" evidence="8">
    <location>
        <begin position="715"/>
        <end position="724"/>
    </location>
</feature>
<accession>A0A316VYH1</accession>
<feature type="domain" description="Protein kinase" evidence="9">
    <location>
        <begin position="17"/>
        <end position="279"/>
    </location>
</feature>
<dbReference type="InterPro" id="IPR001245">
    <property type="entry name" value="Ser-Thr/Tyr_kinase_cat_dom"/>
</dbReference>
<feature type="compositionally biased region" description="Basic and acidic residues" evidence="8">
    <location>
        <begin position="469"/>
        <end position="490"/>
    </location>
</feature>
<dbReference type="InterPro" id="IPR050940">
    <property type="entry name" value="Actin_reg-Ser/Thr_kinase"/>
</dbReference>
<dbReference type="GO" id="GO:0005524">
    <property type="term" value="F:ATP binding"/>
    <property type="evidence" value="ECO:0007669"/>
    <property type="project" value="UniProtKB-UniRule"/>
</dbReference>
<dbReference type="Gene3D" id="3.30.200.20">
    <property type="entry name" value="Phosphorylase Kinase, domain 1"/>
    <property type="match status" value="1"/>
</dbReference>
<dbReference type="Proteomes" id="UP000245783">
    <property type="component" value="Unassembled WGS sequence"/>
</dbReference>
<dbReference type="PROSITE" id="PS50011">
    <property type="entry name" value="PROTEIN_KINASE_DOM"/>
    <property type="match status" value="1"/>
</dbReference>
<dbReference type="InterPro" id="IPR011009">
    <property type="entry name" value="Kinase-like_dom_sf"/>
</dbReference>
<evidence type="ECO:0000256" key="7">
    <source>
        <dbReference type="PROSITE-ProRule" id="PRU10141"/>
    </source>
</evidence>
<evidence type="ECO:0000256" key="3">
    <source>
        <dbReference type="ARBA" id="ARBA00022679"/>
    </source>
</evidence>
<feature type="binding site" evidence="7">
    <location>
        <position position="44"/>
    </location>
    <ligand>
        <name>ATP</name>
        <dbReference type="ChEBI" id="CHEBI:30616"/>
    </ligand>
</feature>
<dbReference type="GO" id="GO:0004674">
    <property type="term" value="F:protein serine/threonine kinase activity"/>
    <property type="evidence" value="ECO:0007669"/>
    <property type="project" value="UniProtKB-KW"/>
</dbReference>
<dbReference type="PROSITE" id="PS00108">
    <property type="entry name" value="PROTEIN_KINASE_ST"/>
    <property type="match status" value="1"/>
</dbReference>
<gene>
    <name evidence="10" type="ORF">IE81DRAFT_330517</name>
</gene>
<evidence type="ECO:0000313" key="11">
    <source>
        <dbReference type="Proteomes" id="UP000245783"/>
    </source>
</evidence>
<name>A0A316VYH1_9BASI</name>
<feature type="region of interest" description="Disordered" evidence="8">
    <location>
        <begin position="661"/>
        <end position="740"/>
    </location>
</feature>
<organism evidence="10 11">
    <name type="scientific">Ceraceosorus guamensis</name>
    <dbReference type="NCBI Taxonomy" id="1522189"/>
    <lineage>
        <taxon>Eukaryota</taxon>
        <taxon>Fungi</taxon>
        <taxon>Dikarya</taxon>
        <taxon>Basidiomycota</taxon>
        <taxon>Ustilaginomycotina</taxon>
        <taxon>Exobasidiomycetes</taxon>
        <taxon>Ceraceosorales</taxon>
        <taxon>Ceraceosoraceae</taxon>
        <taxon>Ceraceosorus</taxon>
    </lineage>
</organism>
<keyword evidence="2" id="KW-0723">Serine/threonine-protein kinase</keyword>
<keyword evidence="5 10" id="KW-0418">Kinase</keyword>
<dbReference type="AlphaFoldDB" id="A0A316VYH1"/>
<dbReference type="EMBL" id="KZ819385">
    <property type="protein sequence ID" value="PWN41958.1"/>
    <property type="molecule type" value="Genomic_DNA"/>
</dbReference>
<dbReference type="InterPro" id="IPR008271">
    <property type="entry name" value="Ser/Thr_kinase_AS"/>
</dbReference>
<proteinExistence type="inferred from homology"/>
<dbReference type="InterPro" id="IPR000719">
    <property type="entry name" value="Prot_kinase_dom"/>
</dbReference>
<dbReference type="PANTHER" id="PTHR46485:SF5">
    <property type="entry name" value="CENTER DIVIDER, ISOFORM A"/>
    <property type="match status" value="1"/>
</dbReference>
<evidence type="ECO:0000256" key="8">
    <source>
        <dbReference type="SAM" id="MobiDB-lite"/>
    </source>
</evidence>
<dbReference type="InParanoid" id="A0A316VYH1"/>
<dbReference type="SUPFAM" id="SSF56112">
    <property type="entry name" value="Protein kinase-like (PK-like)"/>
    <property type="match status" value="1"/>
</dbReference>
<evidence type="ECO:0000259" key="9">
    <source>
        <dbReference type="PROSITE" id="PS50011"/>
    </source>
</evidence>
<evidence type="ECO:0000256" key="2">
    <source>
        <dbReference type="ARBA" id="ARBA00022527"/>
    </source>
</evidence>
<evidence type="ECO:0000256" key="5">
    <source>
        <dbReference type="ARBA" id="ARBA00022777"/>
    </source>
</evidence>
<evidence type="ECO:0000256" key="6">
    <source>
        <dbReference type="ARBA" id="ARBA00022840"/>
    </source>
</evidence>
<reference evidence="10 11" key="1">
    <citation type="journal article" date="2018" name="Mol. Biol. Evol.">
        <title>Broad Genomic Sampling Reveals a Smut Pathogenic Ancestry of the Fungal Clade Ustilaginomycotina.</title>
        <authorList>
            <person name="Kijpornyongpan T."/>
            <person name="Mondo S.J."/>
            <person name="Barry K."/>
            <person name="Sandor L."/>
            <person name="Lee J."/>
            <person name="Lipzen A."/>
            <person name="Pangilinan J."/>
            <person name="LaButti K."/>
            <person name="Hainaut M."/>
            <person name="Henrissat B."/>
            <person name="Grigoriev I.V."/>
            <person name="Spatafora J.W."/>
            <person name="Aime M.C."/>
        </authorList>
    </citation>
    <scope>NUCLEOTIDE SEQUENCE [LARGE SCALE GENOMIC DNA]</scope>
    <source>
        <strain evidence="10 11">MCA 4658</strain>
    </source>
</reference>
<dbReference type="Gene3D" id="1.10.510.10">
    <property type="entry name" value="Transferase(Phosphotransferase) domain 1"/>
    <property type="match status" value="1"/>
</dbReference>
<feature type="region of interest" description="Disordered" evidence="8">
    <location>
        <begin position="307"/>
        <end position="359"/>
    </location>
</feature>
<dbReference type="PANTHER" id="PTHR46485">
    <property type="entry name" value="LIM DOMAIN KINASE 1"/>
    <property type="match status" value="1"/>
</dbReference>
<dbReference type="InterPro" id="IPR017441">
    <property type="entry name" value="Protein_kinase_ATP_BS"/>
</dbReference>
<sequence>MNRFDSIHFADLTGPGGGQWVRIGGGSFGVVYKGEYLGTEVAIKEVLPNNTYDVEKYFERECVLMKEARHPNIVQYIGVSKSPDPDGRVYIVSEFVGGNMRSYIADKHKPFDWPLRMSFATDVARAVAYLHARQCLHRDLKGENLLITANNRVKVCDFGFARIAARNEEEMRRMSFCGTDGYMSPEILMGVDFSLPTDIFSLGVIFCEIASRHLVDANTFKRQMPTFGVEEVEIREMASKGCPEAFIRLCIDCVAVEPEARPEMRDIVRRLRDIEQDVLTREAKAGTLQSVGSLRGSSLKAVLNAGSKRKGAGGRPGGPPRLPSFNGQVKVGEPSTIKEEPNGHYGGSSSEGEDSDEDMEEALAALERVGVHDPLDNKLGELDTGSTFKVSGHGNPWWSDEQGSALPSLRTSWTQKTMAKDSTVRASSASNPFASGDTDTTYSTSVVRPSKIKDAHAALSNTLSTMTVKQEDVTASDSKRTAGRADRVEPSDASTLRGDTGHDANGAAAAEGDDDVTQSFMTARSHRQDPSIAMATIASSTLTRQRSPTQDGQEHYHDPLVYHRFTLVKNGMRKPTPMGAAAAAAASGQVAPTAGSMIPPGLILANALAKCYVCGRRLGFGAFMDCDDCPVKTHVACAQLAEPSCLEMQIPGTPVLSAVNASRRASRQASGGSSTVDPLTRPASPAATALARQAALGEQQRAASPPAVAGAKGLFKGKRDKRSGKSPPPAQPDVTAVKAS</sequence>
<keyword evidence="6 7" id="KW-0067">ATP-binding</keyword>
<dbReference type="RefSeq" id="XP_025369118.1">
    <property type="nucleotide sequence ID" value="XM_025515194.1"/>
</dbReference>
<dbReference type="SMART" id="SM00220">
    <property type="entry name" value="S_TKc"/>
    <property type="match status" value="1"/>
</dbReference>
<feature type="region of interest" description="Disordered" evidence="8">
    <location>
        <begin position="468"/>
        <end position="514"/>
    </location>
</feature>
<dbReference type="PROSITE" id="PS00107">
    <property type="entry name" value="PROTEIN_KINASE_ATP"/>
    <property type="match status" value="1"/>
</dbReference>
<dbReference type="OrthoDB" id="4062651at2759"/>
<keyword evidence="3" id="KW-0808">Transferase</keyword>
<feature type="region of interest" description="Disordered" evidence="8">
    <location>
        <begin position="417"/>
        <end position="444"/>
    </location>
</feature>
<dbReference type="Gene3D" id="3.30.60.20">
    <property type="match status" value="1"/>
</dbReference>
<evidence type="ECO:0000256" key="1">
    <source>
        <dbReference type="ARBA" id="ARBA00005843"/>
    </source>
</evidence>
<evidence type="ECO:0000313" key="10">
    <source>
        <dbReference type="EMBL" id="PWN41958.1"/>
    </source>
</evidence>
<evidence type="ECO:0000256" key="4">
    <source>
        <dbReference type="ARBA" id="ARBA00022741"/>
    </source>
</evidence>
<dbReference type="Pfam" id="PF07714">
    <property type="entry name" value="PK_Tyr_Ser-Thr"/>
    <property type="match status" value="1"/>
</dbReference>
<keyword evidence="4 7" id="KW-0547">Nucleotide-binding</keyword>
<comment type="similarity">
    <text evidence="1">Belongs to the protein kinase superfamily. TKL Ser/Thr protein kinase family.</text>
</comment>
<protein>
    <submittedName>
        <fullName evidence="10">Kinase-like protein</fullName>
    </submittedName>
</protein>
<feature type="compositionally biased region" description="Polar residues" evidence="8">
    <location>
        <begin position="424"/>
        <end position="444"/>
    </location>
</feature>
<dbReference type="STRING" id="1522189.A0A316VYH1"/>
<dbReference type="GeneID" id="37037064"/>
<feature type="compositionally biased region" description="Low complexity" evidence="8">
    <location>
        <begin position="661"/>
        <end position="696"/>
    </location>
</feature>
<dbReference type="CDD" id="cd13999">
    <property type="entry name" value="STKc_MAP3K-like"/>
    <property type="match status" value="1"/>
</dbReference>